<gene>
    <name evidence="1" type="ORF">M595_0099</name>
</gene>
<dbReference type="AlphaFoldDB" id="U7QRL8"/>
<evidence type="ECO:0000313" key="1">
    <source>
        <dbReference type="EMBL" id="ERT09770.1"/>
    </source>
</evidence>
<protein>
    <submittedName>
        <fullName evidence="1">Uncharacterized protein</fullName>
    </submittedName>
</protein>
<proteinExistence type="predicted"/>
<dbReference type="Proteomes" id="UP000017127">
    <property type="component" value="Unassembled WGS sequence"/>
</dbReference>
<keyword evidence="2" id="KW-1185">Reference proteome</keyword>
<organism evidence="1 2">
    <name type="scientific">Lyngbya aestuarii BL J</name>
    <dbReference type="NCBI Taxonomy" id="1348334"/>
    <lineage>
        <taxon>Bacteria</taxon>
        <taxon>Bacillati</taxon>
        <taxon>Cyanobacteriota</taxon>
        <taxon>Cyanophyceae</taxon>
        <taxon>Oscillatoriophycideae</taxon>
        <taxon>Oscillatoriales</taxon>
        <taxon>Microcoleaceae</taxon>
        <taxon>Lyngbya</taxon>
    </lineage>
</organism>
<dbReference type="RefSeq" id="WP_023063834.1">
    <property type="nucleotide sequence ID" value="NZ_AUZM01000001.1"/>
</dbReference>
<sequence>MFNHTIFWRIIFEVSLIAFTLNLDQVWASVNHRQSHLSKRQPPVFNDGGSRFYECNYNE</sequence>
<dbReference type="EMBL" id="AUZM01000001">
    <property type="protein sequence ID" value="ERT09770.1"/>
    <property type="molecule type" value="Genomic_DNA"/>
</dbReference>
<accession>U7QRL8</accession>
<reference evidence="1 2" key="1">
    <citation type="journal article" date="2013" name="Front. Microbiol.">
        <title>Comparative genomic analyses of the cyanobacterium, Lyngbya aestuarii BL J, a powerful hydrogen producer.</title>
        <authorList>
            <person name="Kothari A."/>
            <person name="Vaughn M."/>
            <person name="Garcia-Pichel F."/>
        </authorList>
    </citation>
    <scope>NUCLEOTIDE SEQUENCE [LARGE SCALE GENOMIC DNA]</scope>
    <source>
        <strain evidence="1 2">BL J</strain>
    </source>
</reference>
<name>U7QRL8_9CYAN</name>
<comment type="caution">
    <text evidence="1">The sequence shown here is derived from an EMBL/GenBank/DDBJ whole genome shotgun (WGS) entry which is preliminary data.</text>
</comment>
<evidence type="ECO:0000313" key="2">
    <source>
        <dbReference type="Proteomes" id="UP000017127"/>
    </source>
</evidence>